<organism evidence="2">
    <name type="scientific">Myoviridae sp. ctitt1</name>
    <dbReference type="NCBI Taxonomy" id="2825157"/>
    <lineage>
        <taxon>Viruses</taxon>
        <taxon>Duplodnaviria</taxon>
        <taxon>Heunggongvirae</taxon>
        <taxon>Uroviricota</taxon>
        <taxon>Caudoviricetes</taxon>
    </lineage>
</organism>
<accession>A0A8S5QJR7</accession>
<dbReference type="EMBL" id="BK015676">
    <property type="protein sequence ID" value="DAE19503.1"/>
    <property type="molecule type" value="Genomic_DNA"/>
</dbReference>
<name>A0A8S5QJR7_9CAUD</name>
<evidence type="ECO:0000256" key="1">
    <source>
        <dbReference type="SAM" id="MobiDB-lite"/>
    </source>
</evidence>
<reference evidence="2" key="1">
    <citation type="journal article" date="2021" name="Proc. Natl. Acad. Sci. U.S.A.">
        <title>A Catalog of Tens of Thousands of Viruses from Human Metagenomes Reveals Hidden Associations with Chronic Diseases.</title>
        <authorList>
            <person name="Tisza M.J."/>
            <person name="Buck C.B."/>
        </authorList>
    </citation>
    <scope>NUCLEOTIDE SEQUENCE</scope>
    <source>
        <strain evidence="2">Ctitt1</strain>
    </source>
</reference>
<proteinExistence type="predicted"/>
<evidence type="ECO:0000313" key="2">
    <source>
        <dbReference type="EMBL" id="DAE19503.1"/>
    </source>
</evidence>
<feature type="region of interest" description="Disordered" evidence="1">
    <location>
        <begin position="30"/>
        <end position="52"/>
    </location>
</feature>
<sequence>MTPEQNRALPAHQEADPGYYPVVELAQGAFLPEQTQSNHQRRARRSPDSRSERELMAIDRALKHILSSGIKPVLTVQEFSEFFGQSLRKVQSDAERGYLPLVPRVDPNRRELRQINMVAWYARAFMTAEASLTKTTAFN</sequence>
<protein>
    <submittedName>
        <fullName evidence="2">Regulatory protein</fullName>
    </submittedName>
</protein>